<evidence type="ECO:0000256" key="1">
    <source>
        <dbReference type="SAM" id="MobiDB-lite"/>
    </source>
</evidence>
<dbReference type="GO" id="GO:0003676">
    <property type="term" value="F:nucleic acid binding"/>
    <property type="evidence" value="ECO:0007669"/>
    <property type="project" value="InterPro"/>
</dbReference>
<reference evidence="3" key="1">
    <citation type="journal article" date="2014" name="Nucleic Acids Res.">
        <title>The evolutionary dynamics of variant antigen genes in Babesia reveal a history of genomic innovation underlying host-parasite interaction.</title>
        <authorList>
            <person name="Jackson A.P."/>
            <person name="Otto T.D."/>
            <person name="Darby A."/>
            <person name="Ramaprasad A."/>
            <person name="Xia D."/>
            <person name="Echaide I.E."/>
            <person name="Farber M."/>
            <person name="Gahlot S."/>
            <person name="Gamble J."/>
            <person name="Gupta D."/>
            <person name="Gupta Y."/>
            <person name="Jackson L."/>
            <person name="Malandrin L."/>
            <person name="Malas T.B."/>
            <person name="Moussa E."/>
            <person name="Nair M."/>
            <person name="Reid A.J."/>
            <person name="Sanders M."/>
            <person name="Sharma J."/>
            <person name="Tracey A."/>
            <person name="Quail M.A."/>
            <person name="Weir W."/>
            <person name="Wastling J.M."/>
            <person name="Hall N."/>
            <person name="Willadsen P."/>
            <person name="Lingelbach K."/>
            <person name="Shiels B."/>
            <person name="Tait A."/>
            <person name="Berriman M."/>
            <person name="Allred D.R."/>
            <person name="Pain A."/>
        </authorList>
    </citation>
    <scope>NUCLEOTIDE SEQUENCE</scope>
    <source>
        <strain evidence="3">1802A</strain>
    </source>
</reference>
<dbReference type="SUPFAM" id="SSF50249">
    <property type="entry name" value="Nucleic acid-binding proteins"/>
    <property type="match status" value="1"/>
</dbReference>
<evidence type="ECO:0000313" key="3">
    <source>
        <dbReference type="EMBL" id="KAK1932718.1"/>
    </source>
</evidence>
<dbReference type="InterPro" id="IPR012340">
    <property type="entry name" value="NA-bd_OB-fold"/>
</dbReference>
<dbReference type="InterPro" id="IPR003029">
    <property type="entry name" value="S1_domain"/>
</dbReference>
<evidence type="ECO:0000313" key="4">
    <source>
        <dbReference type="Proteomes" id="UP001195914"/>
    </source>
</evidence>
<organism evidence="3 4">
    <name type="scientific">Babesia divergens</name>
    <dbReference type="NCBI Taxonomy" id="32595"/>
    <lineage>
        <taxon>Eukaryota</taxon>
        <taxon>Sar</taxon>
        <taxon>Alveolata</taxon>
        <taxon>Apicomplexa</taxon>
        <taxon>Aconoidasida</taxon>
        <taxon>Piroplasmida</taxon>
        <taxon>Babesiidae</taxon>
        <taxon>Babesia</taxon>
    </lineage>
</organism>
<dbReference type="EMBL" id="JAHBMH010000073">
    <property type="protein sequence ID" value="KAK1932718.1"/>
    <property type="molecule type" value="Genomic_DNA"/>
</dbReference>
<accession>A0AAD9G6I2</accession>
<feature type="region of interest" description="Disordered" evidence="1">
    <location>
        <begin position="1"/>
        <end position="26"/>
    </location>
</feature>
<reference evidence="3" key="2">
    <citation type="submission" date="2021-05" db="EMBL/GenBank/DDBJ databases">
        <authorList>
            <person name="Pain A."/>
        </authorList>
    </citation>
    <scope>NUCLEOTIDE SEQUENCE</scope>
    <source>
        <strain evidence="3">1802A</strain>
    </source>
</reference>
<sequence>MDDEEFKGDNSRTSRFMTRGERRRSGRVMRKHRLAQPAHDPWLTDDYGGIPGLPHRTPIALSDEPVNEEFLEMRKREIPHSLLKDHYMHRYEDRKDLVGYDHDMKPIFLRSLRDKYLYLLGDGIMPFRSSSFQDNYDEEVRKIGRHSHKVNFSDLLKRDPTRPSKYSIDHNDVEVDEHVRKARELYRTYTGKDRVCQLLLSSLKDFEAANLNPNAIEEPPENDEIIDHSLDDYFVRGDDGLPIWLKRWNEEYIRGRHGLTGNALAEYDQMWYERLEWLNNRYSALARNDAVLNSIRIEYQKSYENKGLRQLLRRILDIDSSAIAGDDPSATKWSEHIPTFIFETMTKYSLPIRAAGNVKQQMLDLKADSLKSCMHMSMNRLTRERSMKEDEQDRLDYIAFLRQRRNVLKRGRIGPQPNTPYWLWKECWRRRDTIISDTLLEILKDIRAVDPKADLSQLTDGTVEHMKSPKLQGTKFDLQTIFDDTLSSNVAPIEKFINAPTDVNDAAGVPSQYQLSDGGLSSDMKGVPDQTCPGPGSDMGNIPLPKPLGYYFKDVLSYSKFEEAYKKFNMESFGTEEYGVRVGQLVKGRIEVVKPKHMLVDIHTAKLATMLLSDYFERSKDVPYGGFTTIFKKGDELYFEVLSKYGNNIRVSMRRIQKMYKSRHIYRKYFNREIMKVRVLQRYTHGVFVQYQGDDVKDIANYQSPSDLNTVENVAFVPYGELDTQYCNKIHHIRRDIVGKIIPVYINDFVVCNGIPLASNVEALRRLLLPHIKPGDVLRASPCMYGKEAIWLHLGHTIGILPVIDMSNEDYERHKRGDHEQTTAVVKFVDYNTGTVELSSRLLDDSNRHQSVNECLKRLKETPDVVKSYNSAIKQADVITSAKSGWERIDPEANTMHNFHQIPSIKLSNISTPSLPVIRARTGKRTWDAIHWDVSSPDFPENSSSDENHAYNNYKWEVLTEEGWVEVPAAERRVLNRAHYQHDEVVYYQDGNRNYRADLIELVRYNLTDMLEQPLRNNCYVLDDEDAQEINAIDGPDMGGIAF</sequence>
<evidence type="ECO:0000259" key="2">
    <source>
        <dbReference type="PROSITE" id="PS50126"/>
    </source>
</evidence>
<feature type="domain" description="S1 motif" evidence="2">
    <location>
        <begin position="583"/>
        <end position="654"/>
    </location>
</feature>
<keyword evidence="4" id="KW-1185">Reference proteome</keyword>
<dbReference type="Proteomes" id="UP001195914">
    <property type="component" value="Unassembled WGS sequence"/>
</dbReference>
<protein>
    <recommendedName>
        <fullName evidence="2">S1 motif domain-containing protein</fullName>
    </recommendedName>
</protein>
<proteinExistence type="predicted"/>
<dbReference type="PROSITE" id="PS50126">
    <property type="entry name" value="S1"/>
    <property type="match status" value="1"/>
</dbReference>
<gene>
    <name evidence="3" type="ORF">X943_000480</name>
</gene>
<name>A0AAD9G6I2_BABDI</name>
<dbReference type="AlphaFoldDB" id="A0AAD9G6I2"/>
<comment type="caution">
    <text evidence="3">The sequence shown here is derived from an EMBL/GenBank/DDBJ whole genome shotgun (WGS) entry which is preliminary data.</text>
</comment>
<dbReference type="Gene3D" id="2.40.50.140">
    <property type="entry name" value="Nucleic acid-binding proteins"/>
    <property type="match status" value="1"/>
</dbReference>